<proteinExistence type="predicted"/>
<evidence type="ECO:0000256" key="1">
    <source>
        <dbReference type="SAM" id="MobiDB-lite"/>
    </source>
</evidence>
<feature type="compositionally biased region" description="Polar residues" evidence="1">
    <location>
        <begin position="1"/>
        <end position="11"/>
    </location>
</feature>
<evidence type="ECO:0000313" key="3">
    <source>
        <dbReference type="Proteomes" id="UP000325313"/>
    </source>
</evidence>
<evidence type="ECO:0000313" key="2">
    <source>
        <dbReference type="EMBL" id="KAA1136869.1"/>
    </source>
</evidence>
<dbReference type="EMBL" id="VDEP01000018">
    <property type="protein sequence ID" value="KAA1136869.1"/>
    <property type="molecule type" value="Genomic_DNA"/>
</dbReference>
<dbReference type="AlphaFoldDB" id="A0A5B0SHC1"/>
<reference evidence="2 3" key="1">
    <citation type="submission" date="2019-05" db="EMBL/GenBank/DDBJ databases">
        <title>Emergence of the Ug99 lineage of the wheat stem rust pathogen through somatic hybridization.</title>
        <authorList>
            <person name="Li F."/>
            <person name="Upadhyaya N.M."/>
            <person name="Sperschneider J."/>
            <person name="Matny O."/>
            <person name="Nguyen-Phuc H."/>
            <person name="Mago R."/>
            <person name="Raley C."/>
            <person name="Miller M.E."/>
            <person name="Silverstein K.A.T."/>
            <person name="Henningsen E."/>
            <person name="Hirsch C.D."/>
            <person name="Visser B."/>
            <person name="Pretorius Z.A."/>
            <person name="Steffenson B.J."/>
            <person name="Schwessinger B."/>
            <person name="Dodds P.N."/>
            <person name="Figueroa M."/>
        </authorList>
    </citation>
    <scope>NUCLEOTIDE SEQUENCE [LARGE SCALE GENOMIC DNA]</scope>
    <source>
        <strain evidence="2 3">Ug99</strain>
    </source>
</reference>
<name>A0A5B0SHC1_PUCGR</name>
<gene>
    <name evidence="2" type="ORF">PGTUg99_002577</name>
</gene>
<sequence>MEPEENNQASILEQLGLGGDNDDDDVATTRRTSTWDWKKKNISRATMLLNAMNAPQDEQGETIREIIRITEQAKSSTIPPHSCRPSQASVRSLRLAEAQSEADLAKSEAKKIIQLARLSSKTLNIQPSLLGLEPESNQNQPIGFPSNLHTQNQAIIRLLAHQPPKTPANQNLSLGRHLYTPPLSQIVIDIIS</sequence>
<accession>A0A5B0SHC1</accession>
<protein>
    <submittedName>
        <fullName evidence="2">Uncharacterized protein</fullName>
    </submittedName>
</protein>
<comment type="caution">
    <text evidence="2">The sequence shown here is derived from an EMBL/GenBank/DDBJ whole genome shotgun (WGS) entry which is preliminary data.</text>
</comment>
<feature type="region of interest" description="Disordered" evidence="1">
    <location>
        <begin position="1"/>
        <end position="34"/>
    </location>
</feature>
<dbReference type="Proteomes" id="UP000325313">
    <property type="component" value="Unassembled WGS sequence"/>
</dbReference>
<organism evidence="2 3">
    <name type="scientific">Puccinia graminis f. sp. tritici</name>
    <dbReference type="NCBI Taxonomy" id="56615"/>
    <lineage>
        <taxon>Eukaryota</taxon>
        <taxon>Fungi</taxon>
        <taxon>Dikarya</taxon>
        <taxon>Basidiomycota</taxon>
        <taxon>Pucciniomycotina</taxon>
        <taxon>Pucciniomycetes</taxon>
        <taxon>Pucciniales</taxon>
        <taxon>Pucciniaceae</taxon>
        <taxon>Puccinia</taxon>
    </lineage>
</organism>